<evidence type="ECO:0000313" key="3">
    <source>
        <dbReference type="Proteomes" id="UP001165289"/>
    </source>
</evidence>
<dbReference type="AlphaFoldDB" id="A0AAV7JLM7"/>
<gene>
    <name evidence="2" type="ORF">LOD99_6366</name>
</gene>
<evidence type="ECO:0000256" key="1">
    <source>
        <dbReference type="SAM" id="MobiDB-lite"/>
    </source>
</evidence>
<accession>A0AAV7JLM7</accession>
<feature type="region of interest" description="Disordered" evidence="1">
    <location>
        <begin position="88"/>
        <end position="113"/>
    </location>
</feature>
<evidence type="ECO:0000313" key="2">
    <source>
        <dbReference type="EMBL" id="KAI6649815.1"/>
    </source>
</evidence>
<dbReference type="Proteomes" id="UP001165289">
    <property type="component" value="Unassembled WGS sequence"/>
</dbReference>
<feature type="compositionally biased region" description="Polar residues" evidence="1">
    <location>
        <begin position="99"/>
        <end position="113"/>
    </location>
</feature>
<proteinExistence type="predicted"/>
<comment type="caution">
    <text evidence="2">The sequence shown here is derived from an EMBL/GenBank/DDBJ whole genome shotgun (WGS) entry which is preliminary data.</text>
</comment>
<name>A0AAV7JLM7_9METZ</name>
<organism evidence="2 3">
    <name type="scientific">Oopsacas minuta</name>
    <dbReference type="NCBI Taxonomy" id="111878"/>
    <lineage>
        <taxon>Eukaryota</taxon>
        <taxon>Metazoa</taxon>
        <taxon>Porifera</taxon>
        <taxon>Hexactinellida</taxon>
        <taxon>Hexasterophora</taxon>
        <taxon>Lyssacinosida</taxon>
        <taxon>Leucopsacidae</taxon>
        <taxon>Oopsacas</taxon>
    </lineage>
</organism>
<protein>
    <submittedName>
        <fullName evidence="2">Uncharacterized protein</fullName>
    </submittedName>
</protein>
<reference evidence="2 3" key="1">
    <citation type="journal article" date="2023" name="BMC Biol.">
        <title>The compact genome of the sponge Oopsacas minuta (Hexactinellida) is lacking key metazoan core genes.</title>
        <authorList>
            <person name="Santini S."/>
            <person name="Schenkelaars Q."/>
            <person name="Jourda C."/>
            <person name="Duchesne M."/>
            <person name="Belahbib H."/>
            <person name="Rocher C."/>
            <person name="Selva M."/>
            <person name="Riesgo A."/>
            <person name="Vervoort M."/>
            <person name="Leys S.P."/>
            <person name="Kodjabachian L."/>
            <person name="Le Bivic A."/>
            <person name="Borchiellini C."/>
            <person name="Claverie J.M."/>
            <person name="Renard E."/>
        </authorList>
    </citation>
    <scope>NUCLEOTIDE SEQUENCE [LARGE SCALE GENOMIC DNA]</scope>
    <source>
        <strain evidence="2">SPO-2</strain>
    </source>
</reference>
<keyword evidence="3" id="KW-1185">Reference proteome</keyword>
<sequence>MANFFVPTSNKRMCINKPPGPDDLSQDLDCQPMQPILVNFPTTDGLPDCTVSHSCTPNTEISSMADVAIADSGISGVKTDTYAPSLLYHHDNNNNNNNKQESCLRNQLSTQSL</sequence>
<dbReference type="EMBL" id="JAKMXF010000317">
    <property type="protein sequence ID" value="KAI6649815.1"/>
    <property type="molecule type" value="Genomic_DNA"/>
</dbReference>